<evidence type="ECO:0000256" key="1">
    <source>
        <dbReference type="ARBA" id="ARBA00006711"/>
    </source>
</evidence>
<evidence type="ECO:0000256" key="6">
    <source>
        <dbReference type="ARBA" id="ARBA00022695"/>
    </source>
</evidence>
<comment type="catalytic activity">
    <reaction evidence="9 10">
        <text>RNA(n) + a ribonucleoside 5'-triphosphate = RNA(n+1) + diphosphate</text>
        <dbReference type="Rhea" id="RHEA:21248"/>
        <dbReference type="Rhea" id="RHEA-COMP:14527"/>
        <dbReference type="Rhea" id="RHEA-COMP:17342"/>
        <dbReference type="ChEBI" id="CHEBI:33019"/>
        <dbReference type="ChEBI" id="CHEBI:61557"/>
        <dbReference type="ChEBI" id="CHEBI:140395"/>
        <dbReference type="EC" id="2.7.7.6"/>
    </reaction>
</comment>
<accession>A0ABU5CI08</accession>
<comment type="function">
    <text evidence="10">Promotes RNA polymerase assembly. Latches the N- and C-terminal regions of the beta' subunit thereby facilitating its interaction with the beta and alpha subunits.</text>
</comment>
<keyword evidence="5 10" id="KW-0808">Transferase</keyword>
<dbReference type="HAMAP" id="MF_00366">
    <property type="entry name" value="RNApol_bact_RpoZ"/>
    <property type="match status" value="1"/>
</dbReference>
<evidence type="ECO:0000256" key="5">
    <source>
        <dbReference type="ARBA" id="ARBA00022679"/>
    </source>
</evidence>
<protein>
    <recommendedName>
        <fullName evidence="3 10">DNA-directed RNA polymerase subunit omega</fullName>
        <shortName evidence="10">RNAP omega subunit</shortName>
        <ecNumber evidence="2 10">2.7.7.6</ecNumber>
    </recommendedName>
    <alternativeName>
        <fullName evidence="10">RNA polymerase omega subunit</fullName>
    </alternativeName>
    <alternativeName>
        <fullName evidence="8 10">Transcriptase subunit omega</fullName>
    </alternativeName>
</protein>
<dbReference type="GO" id="GO:0000428">
    <property type="term" value="C:DNA-directed RNA polymerase complex"/>
    <property type="evidence" value="ECO:0007669"/>
    <property type="project" value="UniProtKB-KW"/>
</dbReference>
<evidence type="ECO:0000256" key="9">
    <source>
        <dbReference type="ARBA" id="ARBA00048552"/>
    </source>
</evidence>
<keyword evidence="4 10" id="KW-0240">DNA-directed RNA polymerase</keyword>
<dbReference type="InterPro" id="IPR036161">
    <property type="entry name" value="RPB6/omega-like_sf"/>
</dbReference>
<evidence type="ECO:0000256" key="3">
    <source>
        <dbReference type="ARBA" id="ARBA00013725"/>
    </source>
</evidence>
<dbReference type="PANTHER" id="PTHR34476">
    <property type="entry name" value="DNA-DIRECTED RNA POLYMERASE SUBUNIT OMEGA"/>
    <property type="match status" value="1"/>
</dbReference>
<comment type="similarity">
    <text evidence="1 10">Belongs to the RNA polymerase subunit omega family.</text>
</comment>
<dbReference type="SUPFAM" id="SSF63562">
    <property type="entry name" value="RPB6/omega subunit-like"/>
    <property type="match status" value="1"/>
</dbReference>
<name>A0ABU5CI08_9BACI</name>
<dbReference type="Proteomes" id="UP001228376">
    <property type="component" value="Unassembled WGS sequence"/>
</dbReference>
<dbReference type="Pfam" id="PF01192">
    <property type="entry name" value="RNA_pol_Rpb6"/>
    <property type="match status" value="1"/>
</dbReference>
<evidence type="ECO:0000256" key="4">
    <source>
        <dbReference type="ARBA" id="ARBA00022478"/>
    </source>
</evidence>
<evidence type="ECO:0000256" key="7">
    <source>
        <dbReference type="ARBA" id="ARBA00023163"/>
    </source>
</evidence>
<proteinExistence type="inferred from homology"/>
<dbReference type="Gene3D" id="3.90.940.10">
    <property type="match status" value="1"/>
</dbReference>
<dbReference type="GO" id="GO:0003899">
    <property type="term" value="F:DNA-directed RNA polymerase activity"/>
    <property type="evidence" value="ECO:0007669"/>
    <property type="project" value="UniProtKB-EC"/>
</dbReference>
<dbReference type="RefSeq" id="WP_306065414.1">
    <property type="nucleotide sequence ID" value="NZ_JAROCA020000001.1"/>
</dbReference>
<dbReference type="EC" id="2.7.7.6" evidence="2 10"/>
<evidence type="ECO:0000313" key="11">
    <source>
        <dbReference type="EMBL" id="MDY0405931.1"/>
    </source>
</evidence>
<evidence type="ECO:0000256" key="2">
    <source>
        <dbReference type="ARBA" id="ARBA00012418"/>
    </source>
</evidence>
<evidence type="ECO:0000256" key="10">
    <source>
        <dbReference type="HAMAP-Rule" id="MF_00366"/>
    </source>
</evidence>
<keyword evidence="6 10" id="KW-0548">Nucleotidyltransferase</keyword>
<dbReference type="InterPro" id="IPR006110">
    <property type="entry name" value="Pol_omega/Rpo6/RPB6"/>
</dbReference>
<keyword evidence="7 10" id="KW-0804">Transcription</keyword>
<dbReference type="PANTHER" id="PTHR34476:SF1">
    <property type="entry name" value="DNA-DIRECTED RNA POLYMERASE SUBUNIT OMEGA"/>
    <property type="match status" value="1"/>
</dbReference>
<dbReference type="SMART" id="SM01409">
    <property type="entry name" value="RNA_pol_Rpb6"/>
    <property type="match status" value="1"/>
</dbReference>
<keyword evidence="12" id="KW-1185">Reference proteome</keyword>
<evidence type="ECO:0000256" key="8">
    <source>
        <dbReference type="ARBA" id="ARBA00029924"/>
    </source>
</evidence>
<dbReference type="EMBL" id="JAROCA020000001">
    <property type="protein sequence ID" value="MDY0405931.1"/>
    <property type="molecule type" value="Genomic_DNA"/>
</dbReference>
<dbReference type="InterPro" id="IPR003716">
    <property type="entry name" value="DNA-dir_RNA_pol_omega"/>
</dbReference>
<dbReference type="NCBIfam" id="TIGR00690">
    <property type="entry name" value="rpoZ"/>
    <property type="match status" value="1"/>
</dbReference>
<evidence type="ECO:0000313" key="12">
    <source>
        <dbReference type="Proteomes" id="UP001228376"/>
    </source>
</evidence>
<gene>
    <name evidence="10 11" type="primary">rpoZ</name>
    <name evidence="11" type="ORF">P5G51_011510</name>
</gene>
<organism evidence="11 12">
    <name type="scientific">Tigheibacillus jepli</name>
    <dbReference type="NCBI Taxonomy" id="3035914"/>
    <lineage>
        <taxon>Bacteria</taxon>
        <taxon>Bacillati</taxon>
        <taxon>Bacillota</taxon>
        <taxon>Bacilli</taxon>
        <taxon>Bacillales</taxon>
        <taxon>Bacillaceae</taxon>
        <taxon>Tigheibacillus</taxon>
    </lineage>
</organism>
<reference evidence="11 12" key="1">
    <citation type="submission" date="2023-10" db="EMBL/GenBank/DDBJ databases">
        <title>179-bfca-hs.</title>
        <authorList>
            <person name="Miliotis G."/>
            <person name="Sengupta P."/>
            <person name="Hameed A."/>
            <person name="Chuvochina M."/>
            <person name="Mcdonagh F."/>
            <person name="Simpson A.C."/>
            <person name="Singh N.K."/>
            <person name="Rekha P.D."/>
            <person name="Raman K."/>
            <person name="Hugenholtz P."/>
            <person name="Venkateswaran K."/>
        </authorList>
    </citation>
    <scope>NUCLEOTIDE SEQUENCE [LARGE SCALE GENOMIC DNA]</scope>
    <source>
        <strain evidence="11 12">179-BFC-A-HS</strain>
    </source>
</reference>
<comment type="subunit">
    <text evidence="10">The RNAP catalytic core consists of 2 alpha, 1 beta, 1 beta' and 1 omega subunit. When a sigma factor is associated with the core the holoenzyme is formed, which can initiate transcription.</text>
</comment>
<sequence length="70" mass="7956">MMLEPSIDELLTKVRSKYSLVILSAKRARQLRKMNNLLIEHPKSLKNVGRALEEVNAGKIVLENNQTLAK</sequence>
<comment type="caution">
    <text evidence="11">The sequence shown here is derived from an EMBL/GenBank/DDBJ whole genome shotgun (WGS) entry which is preliminary data.</text>
</comment>